<dbReference type="GO" id="GO:0003677">
    <property type="term" value="F:DNA binding"/>
    <property type="evidence" value="ECO:0007669"/>
    <property type="project" value="InterPro"/>
</dbReference>
<dbReference type="GO" id="GO:0005737">
    <property type="term" value="C:cytoplasm"/>
    <property type="evidence" value="ECO:0007669"/>
    <property type="project" value="TreeGrafter"/>
</dbReference>
<dbReference type="InterPro" id="IPR050219">
    <property type="entry name" value="DnaG_primase"/>
</dbReference>
<dbReference type="GO" id="GO:0006269">
    <property type="term" value="P:DNA replication, synthesis of primer"/>
    <property type="evidence" value="ECO:0007669"/>
    <property type="project" value="TreeGrafter"/>
</dbReference>
<dbReference type="Proteomes" id="UP000196386">
    <property type="component" value="Unassembled WGS sequence"/>
</dbReference>
<keyword evidence="2" id="KW-0863">Zinc-finger</keyword>
<evidence type="ECO:0000313" key="6">
    <source>
        <dbReference type="Proteomes" id="UP000196386"/>
    </source>
</evidence>
<organism evidence="5 6">
    <name type="scientific">Anaerotruncus colihominis</name>
    <dbReference type="NCBI Taxonomy" id="169435"/>
    <lineage>
        <taxon>Bacteria</taxon>
        <taxon>Bacillati</taxon>
        <taxon>Bacillota</taxon>
        <taxon>Clostridia</taxon>
        <taxon>Eubacteriales</taxon>
        <taxon>Oscillospiraceae</taxon>
        <taxon>Anaerotruncus</taxon>
    </lineage>
</organism>
<dbReference type="GO" id="GO:0008270">
    <property type="term" value="F:zinc ion binding"/>
    <property type="evidence" value="ECO:0007669"/>
    <property type="project" value="UniProtKB-KW"/>
</dbReference>
<dbReference type="SMART" id="SM00400">
    <property type="entry name" value="ZnF_CHCC"/>
    <property type="match status" value="1"/>
</dbReference>
<evidence type="ECO:0000256" key="2">
    <source>
        <dbReference type="ARBA" id="ARBA00022771"/>
    </source>
</evidence>
<evidence type="ECO:0000256" key="3">
    <source>
        <dbReference type="ARBA" id="ARBA00022833"/>
    </source>
</evidence>
<feature type="domain" description="Zinc finger CHC2-type" evidence="4">
    <location>
        <begin position="37"/>
        <end position="92"/>
    </location>
</feature>
<dbReference type="SUPFAM" id="SSF57783">
    <property type="entry name" value="Zinc beta-ribbon"/>
    <property type="match status" value="1"/>
</dbReference>
<evidence type="ECO:0000259" key="4">
    <source>
        <dbReference type="SMART" id="SM00400"/>
    </source>
</evidence>
<dbReference type="PANTHER" id="PTHR30313">
    <property type="entry name" value="DNA PRIMASE"/>
    <property type="match status" value="1"/>
</dbReference>
<evidence type="ECO:0000256" key="1">
    <source>
        <dbReference type="ARBA" id="ARBA00022723"/>
    </source>
</evidence>
<dbReference type="Gene3D" id="3.90.580.10">
    <property type="entry name" value="Zinc finger, CHC2-type domain"/>
    <property type="match status" value="1"/>
</dbReference>
<dbReference type="InterPro" id="IPR036977">
    <property type="entry name" value="DNA_primase_Znf_CHC2"/>
</dbReference>
<protein>
    <recommendedName>
        <fullName evidence="4">Zinc finger CHC2-type domain-containing protein</fullName>
    </recommendedName>
</protein>
<dbReference type="PANTHER" id="PTHR30313:SF2">
    <property type="entry name" value="DNA PRIMASE"/>
    <property type="match status" value="1"/>
</dbReference>
<dbReference type="GO" id="GO:0003899">
    <property type="term" value="F:DNA-directed RNA polymerase activity"/>
    <property type="evidence" value="ECO:0007669"/>
    <property type="project" value="InterPro"/>
</dbReference>
<dbReference type="AlphaFoldDB" id="A0A1Y4MP33"/>
<dbReference type="EMBL" id="NFKP01000010">
    <property type="protein sequence ID" value="OUP69351.1"/>
    <property type="molecule type" value="Genomic_DNA"/>
</dbReference>
<accession>A0A1Y4MP33</accession>
<reference evidence="6" key="1">
    <citation type="submission" date="2017-04" db="EMBL/GenBank/DDBJ databases">
        <title>Function of individual gut microbiota members based on whole genome sequencing of pure cultures obtained from chicken caecum.</title>
        <authorList>
            <person name="Medvecky M."/>
            <person name="Cejkova D."/>
            <person name="Polansky O."/>
            <person name="Karasova D."/>
            <person name="Kubasova T."/>
            <person name="Cizek A."/>
            <person name="Rychlik I."/>
        </authorList>
    </citation>
    <scope>NUCLEOTIDE SEQUENCE [LARGE SCALE GENOMIC DNA]</scope>
    <source>
        <strain evidence="6">An175</strain>
    </source>
</reference>
<dbReference type="InterPro" id="IPR002694">
    <property type="entry name" value="Znf_CHC2"/>
</dbReference>
<proteinExistence type="predicted"/>
<gene>
    <name evidence="5" type="ORF">B5F11_09700</name>
</gene>
<dbReference type="Pfam" id="PF01807">
    <property type="entry name" value="Zn_ribbon_DnaG"/>
    <property type="match status" value="1"/>
</dbReference>
<name>A0A1Y4MP33_9FIRM</name>
<evidence type="ECO:0000313" key="5">
    <source>
        <dbReference type="EMBL" id="OUP69351.1"/>
    </source>
</evidence>
<sequence>MWEEVRILLSDFEVVKESVDITDVAARYGGIQVLRGNKAHCPWHTDQTPSLSFYNGKRRFHCFSCGEGGDAVDLAQKLLNLSSPLEALERLNSDYHLGLNLDLPASDERVKQAIQERERRRQDQALYQLWVNSSNRILTEYFRLLRDWRRQFAPTKPDEPVDPRFIESLHQMDYLDYLLNAVYINGTPEEKKQFIRANEKWIRAVEQRLLRGEMANACGNRAGLVPALGFRPVAVPSGARFSYAA</sequence>
<keyword evidence="1" id="KW-0479">Metal-binding</keyword>
<keyword evidence="3" id="KW-0862">Zinc</keyword>
<comment type="caution">
    <text evidence="5">The sequence shown here is derived from an EMBL/GenBank/DDBJ whole genome shotgun (WGS) entry which is preliminary data.</text>
</comment>